<dbReference type="Proteomes" id="UP000724874">
    <property type="component" value="Unassembled WGS sequence"/>
</dbReference>
<organism evidence="2 3">
    <name type="scientific">Gymnopilus junonius</name>
    <name type="common">Spectacular rustgill mushroom</name>
    <name type="synonym">Gymnopilus spectabilis subsp. junonius</name>
    <dbReference type="NCBI Taxonomy" id="109634"/>
    <lineage>
        <taxon>Eukaryota</taxon>
        <taxon>Fungi</taxon>
        <taxon>Dikarya</taxon>
        <taxon>Basidiomycota</taxon>
        <taxon>Agaricomycotina</taxon>
        <taxon>Agaricomycetes</taxon>
        <taxon>Agaricomycetidae</taxon>
        <taxon>Agaricales</taxon>
        <taxon>Agaricineae</taxon>
        <taxon>Hymenogastraceae</taxon>
        <taxon>Gymnopilus</taxon>
    </lineage>
</organism>
<protein>
    <submittedName>
        <fullName evidence="2">Uncharacterized protein</fullName>
    </submittedName>
</protein>
<dbReference type="OrthoDB" id="3251634at2759"/>
<keyword evidence="3" id="KW-1185">Reference proteome</keyword>
<keyword evidence="1" id="KW-0732">Signal</keyword>
<feature type="chain" id="PRO_5040275020" evidence="1">
    <location>
        <begin position="23"/>
        <end position="171"/>
    </location>
</feature>
<accession>A0A9P5NMF5</accession>
<dbReference type="AlphaFoldDB" id="A0A9P5NMF5"/>
<evidence type="ECO:0000313" key="2">
    <source>
        <dbReference type="EMBL" id="KAF8893666.1"/>
    </source>
</evidence>
<reference evidence="2" key="1">
    <citation type="submission" date="2020-11" db="EMBL/GenBank/DDBJ databases">
        <authorList>
            <consortium name="DOE Joint Genome Institute"/>
            <person name="Ahrendt S."/>
            <person name="Riley R."/>
            <person name="Andreopoulos W."/>
            <person name="LaButti K."/>
            <person name="Pangilinan J."/>
            <person name="Ruiz-duenas F.J."/>
            <person name="Barrasa J.M."/>
            <person name="Sanchez-Garcia M."/>
            <person name="Camarero S."/>
            <person name="Miyauchi S."/>
            <person name="Serrano A."/>
            <person name="Linde D."/>
            <person name="Babiker R."/>
            <person name="Drula E."/>
            <person name="Ayuso-Fernandez I."/>
            <person name="Pacheco R."/>
            <person name="Padilla G."/>
            <person name="Ferreira P."/>
            <person name="Barriuso J."/>
            <person name="Kellner H."/>
            <person name="Castanera R."/>
            <person name="Alfaro M."/>
            <person name="Ramirez L."/>
            <person name="Pisabarro A.G."/>
            <person name="Kuo A."/>
            <person name="Tritt A."/>
            <person name="Lipzen A."/>
            <person name="He G."/>
            <person name="Yan M."/>
            <person name="Ng V."/>
            <person name="Cullen D."/>
            <person name="Martin F."/>
            <person name="Rosso M.-N."/>
            <person name="Henrissat B."/>
            <person name="Hibbett D."/>
            <person name="Martinez A.T."/>
            <person name="Grigoriev I.V."/>
        </authorList>
    </citation>
    <scope>NUCLEOTIDE SEQUENCE</scope>
    <source>
        <strain evidence="2">AH 44721</strain>
    </source>
</reference>
<evidence type="ECO:0000256" key="1">
    <source>
        <dbReference type="SAM" id="SignalP"/>
    </source>
</evidence>
<comment type="caution">
    <text evidence="2">The sequence shown here is derived from an EMBL/GenBank/DDBJ whole genome shotgun (WGS) entry which is preliminary data.</text>
</comment>
<sequence>MARFFNLLGAFLAVASAGFVLATPAPAPLGAAADVDARAADLGVADIINALGVGLVRNISATVTLETFVTNEISFVSAVAGLNGTIFATFNHTFAKPGLVVPLSEPRTLGRSIMCSSAGALASLDIIPFGVLDLPDTNASVRAFTINGILGIPIPLIGLKQTYTLELGDVA</sequence>
<evidence type="ECO:0000313" key="3">
    <source>
        <dbReference type="Proteomes" id="UP000724874"/>
    </source>
</evidence>
<proteinExistence type="predicted"/>
<dbReference type="EMBL" id="JADNYJ010000066">
    <property type="protein sequence ID" value="KAF8893666.1"/>
    <property type="molecule type" value="Genomic_DNA"/>
</dbReference>
<feature type="signal peptide" evidence="1">
    <location>
        <begin position="1"/>
        <end position="22"/>
    </location>
</feature>
<name>A0A9P5NMF5_GYMJU</name>
<gene>
    <name evidence="2" type="ORF">CPB84DRAFT_1783063</name>
</gene>